<proteinExistence type="predicted"/>
<evidence type="ECO:0008006" key="3">
    <source>
        <dbReference type="Google" id="ProtNLM"/>
    </source>
</evidence>
<gene>
    <name evidence="1" type="ORF">GCM10010470_51960</name>
</gene>
<keyword evidence="2" id="KW-1185">Reference proteome</keyword>
<evidence type="ECO:0000313" key="1">
    <source>
        <dbReference type="EMBL" id="GAA2810271.1"/>
    </source>
</evidence>
<comment type="caution">
    <text evidence="1">The sequence shown here is derived from an EMBL/GenBank/DDBJ whole genome shotgun (WGS) entry which is preliminary data.</text>
</comment>
<reference evidence="1 2" key="1">
    <citation type="journal article" date="2019" name="Int. J. Syst. Evol. Microbiol.">
        <title>The Global Catalogue of Microorganisms (GCM) 10K type strain sequencing project: providing services to taxonomists for standard genome sequencing and annotation.</title>
        <authorList>
            <consortium name="The Broad Institute Genomics Platform"/>
            <consortium name="The Broad Institute Genome Sequencing Center for Infectious Disease"/>
            <person name="Wu L."/>
            <person name="Ma J."/>
        </authorList>
    </citation>
    <scope>NUCLEOTIDE SEQUENCE [LARGE SCALE GENOMIC DNA]</scope>
    <source>
        <strain evidence="1 2">JCM 9383</strain>
    </source>
</reference>
<protein>
    <recommendedName>
        <fullName evidence="3">PE domain-containing protein</fullName>
    </recommendedName>
</protein>
<organism evidence="1 2">
    <name type="scientific">Saccharopolyspora taberi</name>
    <dbReference type="NCBI Taxonomy" id="60895"/>
    <lineage>
        <taxon>Bacteria</taxon>
        <taxon>Bacillati</taxon>
        <taxon>Actinomycetota</taxon>
        <taxon>Actinomycetes</taxon>
        <taxon>Pseudonocardiales</taxon>
        <taxon>Pseudonocardiaceae</taxon>
        <taxon>Saccharopolyspora</taxon>
    </lineage>
</organism>
<sequence>MIATSQKLHAAVATIRPEGTDFQSAAALEDAVPPPTEDQWVVNPLESMHMEIASQIRGSYRDALAAVDEFTRNAAAILEETAVNVKKSAGEYMAREARAGQDFDRLRGEIDQKPG</sequence>
<dbReference type="EMBL" id="BAAAUX010000021">
    <property type="protein sequence ID" value="GAA2810271.1"/>
    <property type="molecule type" value="Genomic_DNA"/>
</dbReference>
<accession>A0ABN3VJG9</accession>
<name>A0ABN3VJG9_9PSEU</name>
<evidence type="ECO:0000313" key="2">
    <source>
        <dbReference type="Proteomes" id="UP001500979"/>
    </source>
</evidence>
<dbReference type="Proteomes" id="UP001500979">
    <property type="component" value="Unassembled WGS sequence"/>
</dbReference>